<keyword evidence="8" id="KW-0472">Membrane</keyword>
<comment type="subcellular location">
    <subcellularLocation>
        <location evidence="1">Mitochondrion inner membrane</location>
        <topology evidence="1">Peripheral membrane protein</topology>
        <orientation evidence="1">Intermembrane side</orientation>
    </subcellularLocation>
    <subcellularLocation>
        <location evidence="10">Mitochondrion outer membrane</location>
        <topology evidence="10">Peripheral membrane protein</topology>
        <orientation evidence="10">Intermembrane side</orientation>
    </subcellularLocation>
</comment>
<evidence type="ECO:0000256" key="2">
    <source>
        <dbReference type="ARBA" id="ARBA00010524"/>
    </source>
</evidence>
<dbReference type="PANTHER" id="PTHR12497">
    <property type="entry name" value="TAZ PROTEIN TAFAZZIN"/>
    <property type="match status" value="1"/>
</dbReference>
<evidence type="ECO:0000256" key="1">
    <source>
        <dbReference type="ARBA" id="ARBA00004137"/>
    </source>
</evidence>
<comment type="catalytic activity">
    <reaction evidence="12">
        <text>1,2-di-(9Z-octadecenoyl)-sn-glycero-3-phosphocholine + 1-hexadecanoyl-sn-glycero-3-phosphocholine = 1-hexadecanoyl-2-(9Z-octadecenoyl)-sn-glycero-3-phosphocholine + 1-(9Z-octadecenoyl)-sn-glycero-3-phosphocholine</text>
        <dbReference type="Rhea" id="RHEA:43816"/>
        <dbReference type="ChEBI" id="CHEBI:28610"/>
        <dbReference type="ChEBI" id="CHEBI:72998"/>
        <dbReference type="ChEBI" id="CHEBI:73001"/>
        <dbReference type="ChEBI" id="CHEBI:74669"/>
    </reaction>
    <physiologicalReaction direction="left-to-right" evidence="12">
        <dbReference type="Rhea" id="RHEA:43817"/>
    </physiologicalReaction>
    <physiologicalReaction direction="right-to-left" evidence="12">
        <dbReference type="Rhea" id="RHEA:43818"/>
    </physiologicalReaction>
</comment>
<evidence type="ECO:0000256" key="8">
    <source>
        <dbReference type="ARBA" id="ARBA00023136"/>
    </source>
</evidence>
<keyword evidence="3" id="KW-0808">Transferase</keyword>
<dbReference type="Proteomes" id="UP000054843">
    <property type="component" value="Unassembled WGS sequence"/>
</dbReference>
<evidence type="ECO:0000256" key="9">
    <source>
        <dbReference type="ARBA" id="ARBA00023315"/>
    </source>
</evidence>
<evidence type="ECO:0000256" key="11">
    <source>
        <dbReference type="ARBA" id="ARBA00047906"/>
    </source>
</evidence>
<proteinExistence type="inferred from homology"/>
<dbReference type="EMBL" id="JYDO01000089">
    <property type="protein sequence ID" value="KRZ71798.1"/>
    <property type="molecule type" value="Genomic_DNA"/>
</dbReference>
<comment type="similarity">
    <text evidence="2 13">Belongs to the taffazin family.</text>
</comment>
<dbReference type="PANTHER" id="PTHR12497:SF0">
    <property type="entry name" value="TAFAZZIN"/>
    <property type="match status" value="1"/>
</dbReference>
<evidence type="ECO:0000256" key="3">
    <source>
        <dbReference type="ARBA" id="ARBA00022679"/>
    </source>
</evidence>
<evidence type="ECO:0000256" key="5">
    <source>
        <dbReference type="ARBA" id="ARBA00022792"/>
    </source>
</evidence>
<dbReference type="STRING" id="268474.A0A0V1MIX7"/>
<evidence type="ECO:0000256" key="4">
    <source>
        <dbReference type="ARBA" id="ARBA00022787"/>
    </source>
</evidence>
<name>A0A0V1MIX7_9BILA</name>
<dbReference type="AlphaFoldDB" id="A0A0V1MIX7"/>
<protein>
    <recommendedName>
        <fullName evidence="13">Tafazzin family protein</fullName>
    </recommendedName>
</protein>
<gene>
    <name evidence="15" type="primary">TAZ</name>
    <name evidence="15" type="ORF">T10_12152</name>
</gene>
<dbReference type="PRINTS" id="PR00979">
    <property type="entry name" value="TAFAZZIN"/>
</dbReference>
<sequence length="252" mass="28628">LLHLWLSSNMHSKLARSIVICAVGCVSKLTLTWLNSCNVYNKDVFFNCLSSGKPLITVSNHHCCLDEPIMWGIFPWSFYFCNPLKMRWILAAEEIVFTNPIYSRFFSLGQCIPVVRGNGVYQTAVDRCIDVLNNCGWIHIFPQGGVNSTKMPVRLKWGVGRLINEAKILPTVLPLWIEGMENILPLNSSIPRILNRVLIYFGSPINNELFVTVRSSADSTVIMVKRLRATNIVQRELYALQSAAENFYKKQT</sequence>
<evidence type="ECO:0000256" key="12">
    <source>
        <dbReference type="ARBA" id="ARBA00049543"/>
    </source>
</evidence>
<dbReference type="SUPFAM" id="SSF69593">
    <property type="entry name" value="Glycerol-3-phosphate (1)-acyltransferase"/>
    <property type="match status" value="1"/>
</dbReference>
<keyword evidence="5" id="KW-0999">Mitochondrion inner membrane</keyword>
<comment type="caution">
    <text evidence="15">The sequence shown here is derived from an EMBL/GenBank/DDBJ whole genome shotgun (WGS) entry which is preliminary data.</text>
</comment>
<comment type="catalytic activity">
    <reaction evidence="11">
        <text>1'-[1,2-diacyl-sn-glycero-3-phospho],3'-[1-acyl-sn-glycero-3-phospho]-glycerol + a 1,2-diacyl-sn-glycero-3-phosphocholine = a cardiolipin + a 1-acyl-sn-glycero-3-phosphocholine</text>
        <dbReference type="Rhea" id="RHEA:33731"/>
        <dbReference type="ChEBI" id="CHEBI:57643"/>
        <dbReference type="ChEBI" id="CHEBI:58168"/>
        <dbReference type="ChEBI" id="CHEBI:62237"/>
        <dbReference type="ChEBI" id="CHEBI:64743"/>
    </reaction>
    <physiologicalReaction direction="left-to-right" evidence="11">
        <dbReference type="Rhea" id="RHEA:33732"/>
    </physiologicalReaction>
    <physiologicalReaction direction="right-to-left" evidence="11">
        <dbReference type="Rhea" id="RHEA:33733"/>
    </physiologicalReaction>
</comment>
<dbReference type="GO" id="GO:0007007">
    <property type="term" value="P:inner mitochondrial membrane organization"/>
    <property type="evidence" value="ECO:0007669"/>
    <property type="project" value="TreeGrafter"/>
</dbReference>
<evidence type="ECO:0000256" key="6">
    <source>
        <dbReference type="ARBA" id="ARBA00023098"/>
    </source>
</evidence>
<keyword evidence="9" id="KW-0012">Acyltransferase</keyword>
<evidence type="ECO:0000259" key="14">
    <source>
        <dbReference type="SMART" id="SM00563"/>
    </source>
</evidence>
<dbReference type="InterPro" id="IPR002123">
    <property type="entry name" value="Plipid/glycerol_acylTrfase"/>
</dbReference>
<dbReference type="Pfam" id="PF01553">
    <property type="entry name" value="Acyltransferase"/>
    <property type="match status" value="1"/>
</dbReference>
<dbReference type="SMART" id="SM00563">
    <property type="entry name" value="PlsC"/>
    <property type="match status" value="1"/>
</dbReference>
<dbReference type="GO" id="GO:0047184">
    <property type="term" value="F:1-acylglycerophosphocholine O-acyltransferase activity"/>
    <property type="evidence" value="ECO:0007669"/>
    <property type="project" value="TreeGrafter"/>
</dbReference>
<dbReference type="OrthoDB" id="5914153at2759"/>
<dbReference type="GO" id="GO:0005741">
    <property type="term" value="C:mitochondrial outer membrane"/>
    <property type="evidence" value="ECO:0007669"/>
    <property type="project" value="UniProtKB-SubCell"/>
</dbReference>
<accession>A0A0V1MIX7</accession>
<evidence type="ECO:0000256" key="7">
    <source>
        <dbReference type="ARBA" id="ARBA00023128"/>
    </source>
</evidence>
<dbReference type="InterPro" id="IPR000872">
    <property type="entry name" value="Tafazzin"/>
</dbReference>
<keyword evidence="16" id="KW-1185">Reference proteome</keyword>
<dbReference type="CDD" id="cd07989">
    <property type="entry name" value="LPLAT_AGPAT-like"/>
    <property type="match status" value="1"/>
</dbReference>
<evidence type="ECO:0000313" key="15">
    <source>
        <dbReference type="EMBL" id="KRZ71798.1"/>
    </source>
</evidence>
<dbReference type="GO" id="GO:0035965">
    <property type="term" value="P:cardiolipin acyl-chain remodeling"/>
    <property type="evidence" value="ECO:0007669"/>
    <property type="project" value="TreeGrafter"/>
</dbReference>
<dbReference type="GO" id="GO:0005743">
    <property type="term" value="C:mitochondrial inner membrane"/>
    <property type="evidence" value="ECO:0007669"/>
    <property type="project" value="UniProtKB-SubCell"/>
</dbReference>
<evidence type="ECO:0000313" key="16">
    <source>
        <dbReference type="Proteomes" id="UP000054843"/>
    </source>
</evidence>
<keyword evidence="4" id="KW-1000">Mitochondrion outer membrane</keyword>
<feature type="domain" description="Phospholipid/glycerol acyltransferase" evidence="14">
    <location>
        <begin position="55"/>
        <end position="180"/>
    </location>
</feature>
<evidence type="ECO:0000256" key="10">
    <source>
        <dbReference type="ARBA" id="ARBA00024323"/>
    </source>
</evidence>
<evidence type="ECO:0000256" key="13">
    <source>
        <dbReference type="RuleBase" id="RU365062"/>
    </source>
</evidence>
<reference evidence="15 16" key="1">
    <citation type="submission" date="2015-01" db="EMBL/GenBank/DDBJ databases">
        <title>Evolution of Trichinella species and genotypes.</title>
        <authorList>
            <person name="Korhonen P.K."/>
            <person name="Edoardo P."/>
            <person name="Giuseppe L.R."/>
            <person name="Gasser R.B."/>
        </authorList>
    </citation>
    <scope>NUCLEOTIDE SEQUENCE [LARGE SCALE GENOMIC DNA]</scope>
    <source>
        <strain evidence="15">ISS1980</strain>
    </source>
</reference>
<keyword evidence="7" id="KW-0496">Mitochondrion</keyword>
<keyword evidence="6" id="KW-0443">Lipid metabolism</keyword>
<feature type="non-terminal residue" evidence="15">
    <location>
        <position position="1"/>
    </location>
</feature>
<organism evidence="15 16">
    <name type="scientific">Trichinella papuae</name>
    <dbReference type="NCBI Taxonomy" id="268474"/>
    <lineage>
        <taxon>Eukaryota</taxon>
        <taxon>Metazoa</taxon>
        <taxon>Ecdysozoa</taxon>
        <taxon>Nematoda</taxon>
        <taxon>Enoplea</taxon>
        <taxon>Dorylaimia</taxon>
        <taxon>Trichinellida</taxon>
        <taxon>Trichinellidae</taxon>
        <taxon>Trichinella</taxon>
    </lineage>
</organism>